<comment type="caution">
    <text evidence="4">The sequence shown here is derived from an EMBL/GenBank/DDBJ whole genome shotgun (WGS) entry which is preliminary data.</text>
</comment>
<dbReference type="InterPro" id="IPR025843">
    <property type="entry name" value="Actino_peptide"/>
</dbReference>
<dbReference type="NCBIfam" id="TIGR04186">
    <property type="entry name" value="GRASP_targ"/>
    <property type="match status" value="1"/>
</dbReference>
<sequence length="232" mass="25215">MTTMMISKPSPLTPTGTGHPAYTQSLPCTEESVRIARLSVAATLRAWGLEDLVDDARLITSELATNAIRHTAHRIPDPEQRGCFRLKVERPSDNLVRISTFDRSRAVPRVVQASETAESGRGMTVVEAVSCRWGIDSKPWGKGVWAECATPDRPAPGRPWGLRRLGPYPTAGEMPFITVTIDPDTQTGVFRDRAGLVVEMGRHGTSSATSTSTVTNLDSRNDAGSDQDSQQD</sequence>
<dbReference type="PANTHER" id="PTHR35526:SF3">
    <property type="entry name" value="ANTI-SIGMA-F FACTOR RSBW"/>
    <property type="match status" value="1"/>
</dbReference>
<dbReference type="InterPro" id="IPR050267">
    <property type="entry name" value="Anti-sigma-factor_SerPK"/>
</dbReference>
<evidence type="ECO:0000313" key="5">
    <source>
        <dbReference type="Proteomes" id="UP001500418"/>
    </source>
</evidence>
<proteinExistence type="predicted"/>
<feature type="compositionally biased region" description="Polar residues" evidence="2">
    <location>
        <begin position="216"/>
        <end position="232"/>
    </location>
</feature>
<evidence type="ECO:0000313" key="4">
    <source>
        <dbReference type="EMBL" id="GAA0952985.1"/>
    </source>
</evidence>
<keyword evidence="1" id="KW-0723">Serine/threonine-protein kinase</keyword>
<dbReference type="InterPro" id="IPR026496">
    <property type="entry name" value="GRASP_targ"/>
</dbReference>
<organism evidence="4 5">
    <name type="scientific">Streptomyces rhizosphaericus</name>
    <dbReference type="NCBI Taxonomy" id="114699"/>
    <lineage>
        <taxon>Bacteria</taxon>
        <taxon>Bacillati</taxon>
        <taxon>Actinomycetota</taxon>
        <taxon>Actinomycetes</taxon>
        <taxon>Kitasatosporales</taxon>
        <taxon>Streptomycetaceae</taxon>
        <taxon>Streptomyces</taxon>
        <taxon>Streptomyces violaceusniger group</taxon>
    </lineage>
</organism>
<reference evidence="4 5" key="1">
    <citation type="journal article" date="2019" name="Int. J. Syst. Evol. Microbiol.">
        <title>The Global Catalogue of Microorganisms (GCM) 10K type strain sequencing project: providing services to taxonomists for standard genome sequencing and annotation.</title>
        <authorList>
            <consortium name="The Broad Institute Genomics Platform"/>
            <consortium name="The Broad Institute Genome Sequencing Center for Infectious Disease"/>
            <person name="Wu L."/>
            <person name="Ma J."/>
        </authorList>
    </citation>
    <scope>NUCLEOTIDE SEQUENCE [LARGE SCALE GENOMIC DNA]</scope>
    <source>
        <strain evidence="4 5">JCM 11444</strain>
    </source>
</reference>
<keyword evidence="1" id="KW-0418">Kinase</keyword>
<dbReference type="CDD" id="cd16936">
    <property type="entry name" value="HATPase_RsbW-like"/>
    <property type="match status" value="1"/>
</dbReference>
<accession>A0ABN1R7F7</accession>
<dbReference type="EMBL" id="BAAAID010000077">
    <property type="protein sequence ID" value="GAA0952985.1"/>
    <property type="molecule type" value="Genomic_DNA"/>
</dbReference>
<feature type="compositionally biased region" description="Low complexity" evidence="2">
    <location>
        <begin position="205"/>
        <end position="215"/>
    </location>
</feature>
<evidence type="ECO:0000256" key="1">
    <source>
        <dbReference type="ARBA" id="ARBA00022527"/>
    </source>
</evidence>
<dbReference type="Pfam" id="PF14408">
    <property type="entry name" value="Actino_peptide"/>
    <property type="match status" value="1"/>
</dbReference>
<dbReference type="Gene3D" id="3.30.565.10">
    <property type="entry name" value="Histidine kinase-like ATPase, C-terminal domain"/>
    <property type="match status" value="1"/>
</dbReference>
<name>A0ABN1R7F7_9ACTN</name>
<dbReference type="Proteomes" id="UP001500418">
    <property type="component" value="Unassembled WGS sequence"/>
</dbReference>
<dbReference type="InterPro" id="IPR003594">
    <property type="entry name" value="HATPase_dom"/>
</dbReference>
<keyword evidence="1" id="KW-0808">Transferase</keyword>
<evidence type="ECO:0000259" key="3">
    <source>
        <dbReference type="Pfam" id="PF13581"/>
    </source>
</evidence>
<evidence type="ECO:0000256" key="2">
    <source>
        <dbReference type="SAM" id="MobiDB-lite"/>
    </source>
</evidence>
<dbReference type="InterPro" id="IPR036890">
    <property type="entry name" value="HATPase_C_sf"/>
</dbReference>
<feature type="domain" description="Histidine kinase/HSP90-like ATPase" evidence="3">
    <location>
        <begin position="27"/>
        <end position="141"/>
    </location>
</feature>
<keyword evidence="5" id="KW-1185">Reference proteome</keyword>
<feature type="region of interest" description="Disordered" evidence="2">
    <location>
        <begin position="201"/>
        <end position="232"/>
    </location>
</feature>
<dbReference type="PANTHER" id="PTHR35526">
    <property type="entry name" value="ANTI-SIGMA-F FACTOR RSBW-RELATED"/>
    <property type="match status" value="1"/>
</dbReference>
<protein>
    <recommendedName>
        <fullName evidence="3">Histidine kinase/HSP90-like ATPase domain-containing protein</fullName>
    </recommendedName>
</protein>
<dbReference type="Pfam" id="PF13581">
    <property type="entry name" value="HATPase_c_2"/>
    <property type="match status" value="1"/>
</dbReference>
<gene>
    <name evidence="4" type="ORF">GCM10009575_078900</name>
</gene>